<dbReference type="InterPro" id="IPR015068">
    <property type="entry name" value="DUF1877"/>
</dbReference>
<dbReference type="KEGG" id="cphy:B5808_17545"/>
<dbReference type="Pfam" id="PF08974">
    <property type="entry name" value="DUF1877"/>
    <property type="match status" value="1"/>
</dbReference>
<evidence type="ECO:0000313" key="1">
    <source>
        <dbReference type="EMBL" id="ARJ06824.1"/>
    </source>
</evidence>
<sequence length="148" mass="15613">MCADVNVHMRQRRPRVDQHPGYRGVHPAPASMTLMQRGLHLRLTPAEAARVLVTAGDDPALRAALAALEEDVAASGRAGEIDKAWDPIACALAPEGPAADWPARGVIGGARSLQHDADASWVTHSSPAEVRDVAAFLAALTDPAFRTA</sequence>
<dbReference type="Proteomes" id="UP000192775">
    <property type="component" value="Chromosome"/>
</dbReference>
<keyword evidence="2" id="KW-1185">Reference proteome</keyword>
<dbReference type="Gene3D" id="3.40.1760.10">
    <property type="entry name" value="YfbM-like super family"/>
    <property type="match status" value="1"/>
</dbReference>
<gene>
    <name evidence="1" type="ORF">B5808_17545</name>
</gene>
<dbReference type="AlphaFoldDB" id="A0A1X9LNP1"/>
<organism evidence="1 2">
    <name type="scientific">Cnuibacter physcomitrellae</name>
    <dbReference type="NCBI Taxonomy" id="1619308"/>
    <lineage>
        <taxon>Bacteria</taxon>
        <taxon>Bacillati</taxon>
        <taxon>Actinomycetota</taxon>
        <taxon>Actinomycetes</taxon>
        <taxon>Micrococcales</taxon>
        <taxon>Microbacteriaceae</taxon>
        <taxon>Cnuibacter</taxon>
    </lineage>
</organism>
<dbReference type="EMBL" id="CP020715">
    <property type="protein sequence ID" value="ARJ06824.1"/>
    <property type="molecule type" value="Genomic_DNA"/>
</dbReference>
<proteinExistence type="predicted"/>
<evidence type="ECO:0000313" key="2">
    <source>
        <dbReference type="Proteomes" id="UP000192775"/>
    </source>
</evidence>
<reference evidence="1 2" key="1">
    <citation type="submission" date="2017-04" db="EMBL/GenBank/DDBJ databases">
        <authorList>
            <person name="Afonso C.L."/>
            <person name="Miller P.J."/>
            <person name="Scott M.A."/>
            <person name="Spackman E."/>
            <person name="Goraichik I."/>
            <person name="Dimitrov K.M."/>
            <person name="Suarez D.L."/>
            <person name="Swayne D.E."/>
        </authorList>
    </citation>
    <scope>NUCLEOTIDE SEQUENCE [LARGE SCALE GENOMIC DNA]</scope>
    <source>
        <strain evidence="2">XA(T)</strain>
    </source>
</reference>
<accession>A0A1X9LNP1</accession>
<name>A0A1X9LNP1_9MICO</name>
<dbReference type="InterPro" id="IPR035944">
    <property type="entry name" value="YfbM-like_sf"/>
</dbReference>
<protein>
    <submittedName>
        <fullName evidence="1">Uncharacterized protein</fullName>
    </submittedName>
</protein>